<dbReference type="SUPFAM" id="SSF53218">
    <property type="entry name" value="Molybdenum cofactor biosynthesis proteins"/>
    <property type="match status" value="1"/>
</dbReference>
<proteinExistence type="inferred from homology"/>
<feature type="domain" description="MoaB/Mog" evidence="2">
    <location>
        <begin position="4"/>
        <end position="171"/>
    </location>
</feature>
<keyword evidence="4" id="KW-1185">Reference proteome</keyword>
<accession>A0ABN6VYN8</accession>
<dbReference type="InterPro" id="IPR036425">
    <property type="entry name" value="MoaB/Mog-like_dom_sf"/>
</dbReference>
<dbReference type="PIRSF" id="PIRSF006728">
    <property type="entry name" value="CinA"/>
    <property type="match status" value="1"/>
</dbReference>
<dbReference type="CDD" id="cd00885">
    <property type="entry name" value="cinA"/>
    <property type="match status" value="1"/>
</dbReference>
<dbReference type="Gene3D" id="3.30.70.2860">
    <property type="match status" value="1"/>
</dbReference>
<dbReference type="InterPro" id="IPR041424">
    <property type="entry name" value="CinA_KH"/>
</dbReference>
<dbReference type="InterPro" id="IPR008135">
    <property type="entry name" value="Competence-induced_CinA"/>
</dbReference>
<reference evidence="3 4" key="1">
    <citation type="submission" date="2022-12" db="EMBL/GenBank/DDBJ databases">
        <title>Polyphasic characterization of Geotalea uranireducens NIT-SL11 newly isolated from a complex of sewage sludge and microbially reduced graphene oxide.</title>
        <authorList>
            <person name="Xie L."/>
            <person name="Yoshida N."/>
            <person name="Meng L."/>
        </authorList>
    </citation>
    <scope>NUCLEOTIDE SEQUENCE [LARGE SCALE GENOMIC DNA]</scope>
    <source>
        <strain evidence="3 4">NIT-SL11</strain>
    </source>
</reference>
<dbReference type="SMART" id="SM00852">
    <property type="entry name" value="MoCF_biosynth"/>
    <property type="match status" value="1"/>
</dbReference>
<evidence type="ECO:0000313" key="3">
    <source>
        <dbReference type="EMBL" id="BDV44699.1"/>
    </source>
</evidence>
<dbReference type="PANTHER" id="PTHR13939">
    <property type="entry name" value="NICOTINAMIDE-NUCLEOTIDE AMIDOHYDROLASE PNCC"/>
    <property type="match status" value="1"/>
</dbReference>
<dbReference type="Pfam" id="PF00994">
    <property type="entry name" value="MoCF_biosynth"/>
    <property type="match status" value="1"/>
</dbReference>
<dbReference type="NCBIfam" id="TIGR00199">
    <property type="entry name" value="PncC_domain"/>
    <property type="match status" value="1"/>
</dbReference>
<dbReference type="NCBIfam" id="NF001813">
    <property type="entry name" value="PRK00549.1"/>
    <property type="match status" value="1"/>
</dbReference>
<sequence length="413" mass="43758">MKAALLSIGDELLLGETVDTNAAVIAGRLYGVGVAVRRQLTVGDDEEAIAEALDSLAAEHQLVIATGGLGPTDDDVTARAAAQASGRRLVLHEEALARLQDFFARRGREMHPANERQCLLPARVTLVPNPTGTASGFQLLHRDCLLIFLPGVPGEMVRMLEETVLPLVLARRDESRVVRTRQLTLFGVSEAEIGARLTGLTVARPGLGVAYCVDYPLVQVRLRGEGDGSEAVQRLLDGAAAEVRERLGEHIVAEDGESIDLAVARLFREKRVSLALAESCTGGLIAKRITDVAGSSAYFLLGAVTYANGAKVRLLDVPEELLAAKGAVSAEVAMAMAKGARRLAGSDLALAVTGIAGPEGGDAVKPVGTVFIALADRAGCTSKEYRFSGSRDQIRTVTAVTALDWLRRRLLTL</sequence>
<dbReference type="PANTHER" id="PTHR13939:SF0">
    <property type="entry name" value="NMN AMIDOHYDROLASE-LIKE PROTEIN YFAY"/>
    <property type="match status" value="1"/>
</dbReference>
<comment type="similarity">
    <text evidence="1">Belongs to the CinA family.</text>
</comment>
<dbReference type="SUPFAM" id="SSF142433">
    <property type="entry name" value="CinA-like"/>
    <property type="match status" value="1"/>
</dbReference>
<dbReference type="RefSeq" id="WP_282000793.1">
    <property type="nucleotide sequence ID" value="NZ_AP027151.1"/>
</dbReference>
<dbReference type="Gene3D" id="3.90.950.20">
    <property type="entry name" value="CinA-like"/>
    <property type="match status" value="1"/>
</dbReference>
<name>A0ABN6VYN8_9BACT</name>
<protein>
    <recommendedName>
        <fullName evidence="1">CinA-like protein</fullName>
    </recommendedName>
</protein>
<dbReference type="Pfam" id="PF02464">
    <property type="entry name" value="CinA"/>
    <property type="match status" value="1"/>
</dbReference>
<gene>
    <name evidence="3" type="ORF">GURASL_36220</name>
</gene>
<dbReference type="Gene3D" id="3.40.980.10">
    <property type="entry name" value="MoaB/Mog-like domain"/>
    <property type="match status" value="1"/>
</dbReference>
<evidence type="ECO:0000313" key="4">
    <source>
        <dbReference type="Proteomes" id="UP001317705"/>
    </source>
</evidence>
<dbReference type="InterPro" id="IPR008136">
    <property type="entry name" value="CinA_C"/>
</dbReference>
<dbReference type="NCBIfam" id="TIGR00200">
    <property type="entry name" value="cinA_nterm"/>
    <property type="match status" value="1"/>
</dbReference>
<dbReference type="EMBL" id="AP027151">
    <property type="protein sequence ID" value="BDV44699.1"/>
    <property type="molecule type" value="Genomic_DNA"/>
</dbReference>
<dbReference type="Pfam" id="PF18146">
    <property type="entry name" value="CinA_KH"/>
    <property type="match status" value="1"/>
</dbReference>
<dbReference type="InterPro" id="IPR036653">
    <property type="entry name" value="CinA-like_C"/>
</dbReference>
<dbReference type="InterPro" id="IPR001453">
    <property type="entry name" value="MoaB/Mog_dom"/>
</dbReference>
<dbReference type="InterPro" id="IPR050101">
    <property type="entry name" value="CinA"/>
</dbReference>
<evidence type="ECO:0000256" key="1">
    <source>
        <dbReference type="HAMAP-Rule" id="MF_00226"/>
    </source>
</evidence>
<dbReference type="NCBIfam" id="TIGR00177">
    <property type="entry name" value="molyb_syn"/>
    <property type="match status" value="1"/>
</dbReference>
<dbReference type="HAMAP" id="MF_00226_B">
    <property type="entry name" value="CinA_B"/>
    <property type="match status" value="1"/>
</dbReference>
<evidence type="ECO:0000259" key="2">
    <source>
        <dbReference type="SMART" id="SM00852"/>
    </source>
</evidence>
<organism evidence="3 4">
    <name type="scientific">Geotalea uraniireducens</name>
    <dbReference type="NCBI Taxonomy" id="351604"/>
    <lineage>
        <taxon>Bacteria</taxon>
        <taxon>Pseudomonadati</taxon>
        <taxon>Thermodesulfobacteriota</taxon>
        <taxon>Desulfuromonadia</taxon>
        <taxon>Geobacterales</taxon>
        <taxon>Geobacteraceae</taxon>
        <taxon>Geotalea</taxon>
    </lineage>
</organism>
<dbReference type="Proteomes" id="UP001317705">
    <property type="component" value="Chromosome"/>
</dbReference>